<dbReference type="PROSITE" id="PS51257">
    <property type="entry name" value="PROKAR_LIPOPROTEIN"/>
    <property type="match status" value="1"/>
</dbReference>
<dbReference type="HOGENOM" id="CLU_1089645_0_0_12"/>
<feature type="signal peptide" evidence="1">
    <location>
        <begin position="1"/>
        <end position="26"/>
    </location>
</feature>
<evidence type="ECO:0000256" key="1">
    <source>
        <dbReference type="SAM" id="SignalP"/>
    </source>
</evidence>
<organism evidence="2 3">
    <name type="scientific">Gracilinema caldarium (strain ATCC 51460 / DSM 7334 / H1)</name>
    <name type="common">Treponema caldarium</name>
    <dbReference type="NCBI Taxonomy" id="744872"/>
    <lineage>
        <taxon>Bacteria</taxon>
        <taxon>Pseudomonadati</taxon>
        <taxon>Spirochaetota</taxon>
        <taxon>Spirochaetia</taxon>
        <taxon>Spirochaetales</taxon>
        <taxon>Breznakiellaceae</taxon>
        <taxon>Gracilinema</taxon>
    </lineage>
</organism>
<dbReference type="eggNOG" id="ENOG5031HCE">
    <property type="taxonomic scope" value="Bacteria"/>
</dbReference>
<evidence type="ECO:0000313" key="2">
    <source>
        <dbReference type="EMBL" id="AEJ20554.1"/>
    </source>
</evidence>
<dbReference type="Proteomes" id="UP000000503">
    <property type="component" value="Chromosome"/>
</dbReference>
<dbReference type="AlphaFoldDB" id="F8F4A7"/>
<dbReference type="SUPFAM" id="SSF48452">
    <property type="entry name" value="TPR-like"/>
    <property type="match status" value="1"/>
</dbReference>
<accession>F8F4A7</accession>
<reference evidence="3" key="1">
    <citation type="journal article" date="2013" name="Stand. Genomic Sci.">
        <title>Genome sequence of the thermophilic fresh-water bacterium Spirochaeta caldaria type strain (H1(T)), reclassification of Spirochaeta caldaria, Spirochaeta stenostrepta, and Spirochaeta zuelzerae in the genus Treponema as Treponema caldaria comb. nov., Treponema stenostrepta comb. nov., and Treponema zuelzerae comb. nov., and emendation of the genus Treponema.</title>
        <authorList>
            <person name="Abt B."/>
            <person name="Goker M."/>
            <person name="Scheuner C."/>
            <person name="Han C."/>
            <person name="Lu M."/>
            <person name="Misra M."/>
            <person name="Lapidus A."/>
            <person name="Nolan M."/>
            <person name="Lucas S."/>
            <person name="Hammon N."/>
            <person name="Deshpande S."/>
            <person name="Cheng J.F."/>
            <person name="Tapia R."/>
            <person name="Goodwin L.A."/>
            <person name="Pitluck S."/>
            <person name="Liolios K."/>
            <person name="Pagani I."/>
            <person name="Ivanova N."/>
            <person name="Mavromatis K."/>
            <person name="Mikhailova N."/>
            <person name="Huntemann M."/>
            <person name="Pati A."/>
            <person name="Chen A."/>
            <person name="Palaniappan K."/>
            <person name="Land M."/>
            <person name="Hauser L."/>
            <person name="Jeffries C.D."/>
            <person name="Rohde M."/>
            <person name="Spring S."/>
            <person name="Gronow S."/>
            <person name="Detter J.C."/>
            <person name="Bristow J."/>
            <person name="Eisen J.A."/>
            <person name="Markowitz V."/>
            <person name="Hugenholtz P."/>
            <person name="Kyrpides N.C."/>
            <person name="Woyke T."/>
            <person name="Klenk H.P."/>
        </authorList>
    </citation>
    <scope>NUCLEOTIDE SEQUENCE</scope>
    <source>
        <strain evidence="3">ATCC 51460 / DSM 7334 / H1</strain>
    </source>
</reference>
<dbReference type="KEGG" id="scd:Spica_2446"/>
<sequence length="255" mass="29797">MKKCSIAIAFLYVLLFVSCATNSTTAKDDSTIDSVAVVTKKNFELDMYADAPQSVRDAIARCDSLITQAKYASALRALSIDEDLGKDKDYIIYKWTEVITNWFSFSMMHTMFDIKDFNSEEELYAYRRDISYGNKEMSFNLTVDYTGPEGKIDEYEKIYGETPRTNLARAQYYFDVSQRYKDQWLKPYDELLSLAYENYRKAISANFYNLRALENYAQSALLTNHFEEAYKGYKDLVEYRPEFGNYWYNFAVSSM</sequence>
<gene>
    <name evidence="2" type="ordered locus">Spica_2446</name>
</gene>
<keyword evidence="1" id="KW-0732">Signal</keyword>
<dbReference type="InterPro" id="IPR011990">
    <property type="entry name" value="TPR-like_helical_dom_sf"/>
</dbReference>
<dbReference type="EMBL" id="CP002868">
    <property type="protein sequence ID" value="AEJ20554.1"/>
    <property type="molecule type" value="Genomic_DNA"/>
</dbReference>
<evidence type="ECO:0008006" key="4">
    <source>
        <dbReference type="Google" id="ProtNLM"/>
    </source>
</evidence>
<name>F8F4A7_GRAC1</name>
<feature type="chain" id="PRO_5003376573" description="Tetratricopeptide repeat protein" evidence="1">
    <location>
        <begin position="27"/>
        <end position="255"/>
    </location>
</feature>
<dbReference type="Gene3D" id="1.25.40.10">
    <property type="entry name" value="Tetratricopeptide repeat domain"/>
    <property type="match status" value="1"/>
</dbReference>
<proteinExistence type="predicted"/>
<dbReference type="OrthoDB" id="367742at2"/>
<dbReference type="RefSeq" id="WP_013969835.1">
    <property type="nucleotide sequence ID" value="NC_015732.1"/>
</dbReference>
<evidence type="ECO:0000313" key="3">
    <source>
        <dbReference type="Proteomes" id="UP000000503"/>
    </source>
</evidence>
<keyword evidence="3" id="KW-1185">Reference proteome</keyword>
<protein>
    <recommendedName>
        <fullName evidence="4">Tetratricopeptide repeat protein</fullName>
    </recommendedName>
</protein>